<dbReference type="Proteomes" id="UP001066276">
    <property type="component" value="Chromosome 7"/>
</dbReference>
<protein>
    <submittedName>
        <fullName evidence="1">Uncharacterized protein</fullName>
    </submittedName>
</protein>
<dbReference type="AlphaFoldDB" id="A0AAV7PS68"/>
<dbReference type="EMBL" id="JANPWB010000011">
    <property type="protein sequence ID" value="KAJ1130996.1"/>
    <property type="molecule type" value="Genomic_DNA"/>
</dbReference>
<reference evidence="1" key="1">
    <citation type="journal article" date="2022" name="bioRxiv">
        <title>Sequencing and chromosome-scale assembly of the giantPleurodeles waltlgenome.</title>
        <authorList>
            <person name="Brown T."/>
            <person name="Elewa A."/>
            <person name="Iarovenko S."/>
            <person name="Subramanian E."/>
            <person name="Araus A.J."/>
            <person name="Petzold A."/>
            <person name="Susuki M."/>
            <person name="Suzuki K.-i.T."/>
            <person name="Hayashi T."/>
            <person name="Toyoda A."/>
            <person name="Oliveira C."/>
            <person name="Osipova E."/>
            <person name="Leigh N.D."/>
            <person name="Simon A."/>
            <person name="Yun M.H."/>
        </authorList>
    </citation>
    <scope>NUCLEOTIDE SEQUENCE</scope>
    <source>
        <strain evidence="1">20211129_DDA</strain>
        <tissue evidence="1">Liver</tissue>
    </source>
</reference>
<keyword evidence="2" id="KW-1185">Reference proteome</keyword>
<sequence>MRHLVFTQGRLCIDFRRLVVDPLGFAGFSDAPGTMSEFPALAGWSYRSCVDSVGIMSNFLLHGRCCIDSSLEVGLHHSSLAVPRSGGLCVKFPVATLALRRSSRCKIALHCSGLACSEFFTAVKAVRRFWQAVRRISPHKESFL</sequence>
<name>A0AAV7PS68_PLEWA</name>
<organism evidence="1 2">
    <name type="scientific">Pleurodeles waltl</name>
    <name type="common">Iberian ribbed newt</name>
    <dbReference type="NCBI Taxonomy" id="8319"/>
    <lineage>
        <taxon>Eukaryota</taxon>
        <taxon>Metazoa</taxon>
        <taxon>Chordata</taxon>
        <taxon>Craniata</taxon>
        <taxon>Vertebrata</taxon>
        <taxon>Euteleostomi</taxon>
        <taxon>Amphibia</taxon>
        <taxon>Batrachia</taxon>
        <taxon>Caudata</taxon>
        <taxon>Salamandroidea</taxon>
        <taxon>Salamandridae</taxon>
        <taxon>Pleurodelinae</taxon>
        <taxon>Pleurodeles</taxon>
    </lineage>
</organism>
<evidence type="ECO:0000313" key="2">
    <source>
        <dbReference type="Proteomes" id="UP001066276"/>
    </source>
</evidence>
<evidence type="ECO:0000313" key="1">
    <source>
        <dbReference type="EMBL" id="KAJ1130996.1"/>
    </source>
</evidence>
<gene>
    <name evidence="1" type="ORF">NDU88_009339</name>
</gene>
<proteinExistence type="predicted"/>
<comment type="caution">
    <text evidence="1">The sequence shown here is derived from an EMBL/GenBank/DDBJ whole genome shotgun (WGS) entry which is preliminary data.</text>
</comment>
<accession>A0AAV7PS68</accession>